<dbReference type="InterPro" id="IPR045209">
    <property type="entry name" value="Rrp5"/>
</dbReference>
<feature type="compositionally biased region" description="Acidic residues" evidence="2">
    <location>
        <begin position="237"/>
        <end position="246"/>
    </location>
</feature>
<proteinExistence type="predicted"/>
<feature type="compositionally biased region" description="Basic and acidic residues" evidence="2">
    <location>
        <begin position="165"/>
        <end position="190"/>
    </location>
</feature>
<dbReference type="GO" id="GO:0003723">
    <property type="term" value="F:RNA binding"/>
    <property type="evidence" value="ECO:0007669"/>
    <property type="project" value="TreeGrafter"/>
</dbReference>
<dbReference type="PANTHER" id="PTHR23270:SF10">
    <property type="entry name" value="PROTEIN RRP5 HOMOLOG"/>
    <property type="match status" value="1"/>
</dbReference>
<dbReference type="Gene3D" id="2.40.50.140">
    <property type="entry name" value="Nucleic acid-binding proteins"/>
    <property type="match status" value="1"/>
</dbReference>
<dbReference type="AlphaFoldDB" id="A0A922MS83"/>
<feature type="compositionally biased region" description="Basic and acidic residues" evidence="2">
    <location>
        <begin position="224"/>
        <end position="236"/>
    </location>
</feature>
<dbReference type="InterPro" id="IPR011990">
    <property type="entry name" value="TPR-like_helical_dom_sf"/>
</dbReference>
<dbReference type="InterPro" id="IPR003029">
    <property type="entry name" value="S1_domain"/>
</dbReference>
<feature type="compositionally biased region" description="Basic and acidic residues" evidence="2">
    <location>
        <begin position="425"/>
        <end position="449"/>
    </location>
</feature>
<feature type="compositionally biased region" description="Acidic residues" evidence="2">
    <location>
        <begin position="191"/>
        <end position="200"/>
    </location>
</feature>
<gene>
    <name evidence="4" type="ORF">HF086_009630</name>
</gene>
<reference evidence="4" key="1">
    <citation type="journal article" date="2021" name="G3 (Bethesda)">
        <title>Genome and transcriptome analysis of the beet armyworm Spodoptera exigua reveals targets for pest control. .</title>
        <authorList>
            <person name="Simon S."/>
            <person name="Breeschoten T."/>
            <person name="Jansen H.J."/>
            <person name="Dirks R.P."/>
            <person name="Schranz M.E."/>
            <person name="Ros V.I.D."/>
        </authorList>
    </citation>
    <scope>NUCLEOTIDE SEQUENCE</scope>
    <source>
        <strain evidence="4">TB_SE_WUR_2020</strain>
    </source>
</reference>
<dbReference type="EMBL" id="JACEFF010000192">
    <property type="protein sequence ID" value="KAH9642266.1"/>
    <property type="molecule type" value="Genomic_DNA"/>
</dbReference>
<comment type="caution">
    <text evidence="4">The sequence shown here is derived from an EMBL/GenBank/DDBJ whole genome shotgun (WGS) entry which is preliminary data.</text>
</comment>
<evidence type="ECO:0000313" key="5">
    <source>
        <dbReference type="Proteomes" id="UP000814243"/>
    </source>
</evidence>
<feature type="compositionally biased region" description="Basic and acidic residues" evidence="2">
    <location>
        <begin position="125"/>
        <end position="147"/>
    </location>
</feature>
<feature type="region of interest" description="Disordered" evidence="2">
    <location>
        <begin position="386"/>
        <end position="460"/>
    </location>
</feature>
<dbReference type="GO" id="GO:0032040">
    <property type="term" value="C:small-subunit processome"/>
    <property type="evidence" value="ECO:0007669"/>
    <property type="project" value="TreeGrafter"/>
</dbReference>
<feature type="coiled-coil region" evidence="1">
    <location>
        <begin position="277"/>
        <end position="304"/>
    </location>
</feature>
<name>A0A922MS83_SPOEX</name>
<feature type="region of interest" description="Disordered" evidence="2">
    <location>
        <begin position="72"/>
        <end position="246"/>
    </location>
</feature>
<feature type="compositionally biased region" description="Acidic residues" evidence="2">
    <location>
        <begin position="402"/>
        <end position="414"/>
    </location>
</feature>
<dbReference type="GO" id="GO:0006364">
    <property type="term" value="P:rRNA processing"/>
    <property type="evidence" value="ECO:0007669"/>
    <property type="project" value="InterPro"/>
</dbReference>
<dbReference type="SUPFAM" id="SSF48452">
    <property type="entry name" value="TPR-like"/>
    <property type="match status" value="1"/>
</dbReference>
<dbReference type="PROSITE" id="PS50126">
    <property type="entry name" value="S1"/>
    <property type="match status" value="1"/>
</dbReference>
<feature type="domain" description="S1 motif" evidence="3">
    <location>
        <begin position="1"/>
        <end position="73"/>
    </location>
</feature>
<dbReference type="InterPro" id="IPR012340">
    <property type="entry name" value="NA-bd_OB-fold"/>
</dbReference>
<dbReference type="PANTHER" id="PTHR23270">
    <property type="entry name" value="PROGRAMMED CELL DEATH PROTEIN 11 PRE-RRNA PROCESSING PROTEIN RRP5"/>
    <property type="match status" value="1"/>
</dbReference>
<dbReference type="Gene3D" id="1.25.40.10">
    <property type="entry name" value="Tetratricopeptide repeat domain"/>
    <property type="match status" value="1"/>
</dbReference>
<evidence type="ECO:0000256" key="1">
    <source>
        <dbReference type="SAM" id="Coils"/>
    </source>
</evidence>
<protein>
    <recommendedName>
        <fullName evidence="3">S1 motif domain-containing protein</fullName>
    </recommendedName>
</protein>
<evidence type="ECO:0000313" key="4">
    <source>
        <dbReference type="EMBL" id="KAH9642266.1"/>
    </source>
</evidence>
<evidence type="ECO:0000256" key="2">
    <source>
        <dbReference type="SAM" id="MobiDB-lite"/>
    </source>
</evidence>
<evidence type="ECO:0000259" key="3">
    <source>
        <dbReference type="PROSITE" id="PS50126"/>
    </source>
</evidence>
<dbReference type="SUPFAM" id="SSF50249">
    <property type="entry name" value="Nucleic acid-binding proteins"/>
    <property type="match status" value="1"/>
</dbReference>
<accession>A0A922MS83</accession>
<feature type="non-terminal residue" evidence="4">
    <location>
        <position position="526"/>
    </location>
</feature>
<organism evidence="4 5">
    <name type="scientific">Spodoptera exigua</name>
    <name type="common">Beet armyworm</name>
    <name type="synonym">Noctua fulgens</name>
    <dbReference type="NCBI Taxonomy" id="7107"/>
    <lineage>
        <taxon>Eukaryota</taxon>
        <taxon>Metazoa</taxon>
        <taxon>Ecdysozoa</taxon>
        <taxon>Arthropoda</taxon>
        <taxon>Hexapoda</taxon>
        <taxon>Insecta</taxon>
        <taxon>Pterygota</taxon>
        <taxon>Neoptera</taxon>
        <taxon>Endopterygota</taxon>
        <taxon>Lepidoptera</taxon>
        <taxon>Glossata</taxon>
        <taxon>Ditrysia</taxon>
        <taxon>Noctuoidea</taxon>
        <taxon>Noctuidae</taxon>
        <taxon>Amphipyrinae</taxon>
        <taxon>Spodoptera</taxon>
    </lineage>
</organism>
<sequence length="526" mass="60907">MMMMMMMISLNKETIRDYVLVQFFNNVIAYVPSQFVSKEPLENVSEAFHIGQIVKCTILRVNPEENKMSASFITPPFKEIKDGRANKRKQQQSDNVPNKKNKNNDDLVKNKKKTPKEETIEESETEHKHEVDKKKKKKVALEQKDESDPGVEEEVSKKDKKKKIKTAEESETEDKKELDKKKKKNPKVEQNDESEPDAEEVSQKGKKKKTKKQKADESNDETEREEKDKNKKKIEVSEESDAIETDLNEEVEILTPQDQALVDMSTCTTGKQCKRRVVSLLKAVNNRQKRLEKIERKITRIEEKGLTPDTKLFHTAMQNDRIIVKERLALLMEALTKAQAKLKEFGVQFNKDYKKEKRPVKEGTEQKNVLEVKVLESLEPALEAPSAQDFWTASVEDPKPVDDDEDSSSEDEDKEQPKKKRKKLSVAEKLAKLREEEERVREMERKATESESQPRSSEQFERALLAHPNSSQLWIAYMAFHLQAADIEKARNVGRRALSTMSFREVLEKFNVYVAMLSVECRFGTK</sequence>
<dbReference type="Proteomes" id="UP000814243">
    <property type="component" value="Unassembled WGS sequence"/>
</dbReference>
<keyword evidence="1" id="KW-0175">Coiled coil</keyword>